<feature type="domain" description="Major facilitator superfamily (MFS) profile" evidence="7">
    <location>
        <begin position="14"/>
        <end position="394"/>
    </location>
</feature>
<reference evidence="8 9" key="2">
    <citation type="submission" date="2019-09" db="EMBL/GenBank/DDBJ databases">
        <authorList>
            <person name="Jin C."/>
        </authorList>
    </citation>
    <scope>NUCLEOTIDE SEQUENCE [LARGE SCALE GENOMIC DNA]</scope>
    <source>
        <strain evidence="8 9">BN140002</strain>
    </source>
</reference>
<dbReference type="Pfam" id="PF07690">
    <property type="entry name" value="MFS_1"/>
    <property type="match status" value="1"/>
</dbReference>
<dbReference type="SUPFAM" id="SSF103473">
    <property type="entry name" value="MFS general substrate transporter"/>
    <property type="match status" value="1"/>
</dbReference>
<comment type="subcellular location">
    <subcellularLocation>
        <location evidence="1">Cell membrane</location>
        <topology evidence="1">Multi-pass membrane protein</topology>
    </subcellularLocation>
</comment>
<dbReference type="GO" id="GO:0022857">
    <property type="term" value="F:transmembrane transporter activity"/>
    <property type="evidence" value="ECO:0007669"/>
    <property type="project" value="InterPro"/>
</dbReference>
<feature type="transmembrane region" description="Helical" evidence="6">
    <location>
        <begin position="80"/>
        <end position="98"/>
    </location>
</feature>
<evidence type="ECO:0000256" key="2">
    <source>
        <dbReference type="ARBA" id="ARBA00022475"/>
    </source>
</evidence>
<dbReference type="GO" id="GO:0005886">
    <property type="term" value="C:plasma membrane"/>
    <property type="evidence" value="ECO:0007669"/>
    <property type="project" value="UniProtKB-SubCell"/>
</dbReference>
<dbReference type="CDD" id="cd17324">
    <property type="entry name" value="MFS_NepI_like"/>
    <property type="match status" value="1"/>
</dbReference>
<protein>
    <submittedName>
        <fullName evidence="8">MFS transporter</fullName>
    </submittedName>
</protein>
<feature type="transmembrane region" description="Helical" evidence="6">
    <location>
        <begin position="169"/>
        <end position="189"/>
    </location>
</feature>
<accession>A0A5B2V9P1</accession>
<evidence type="ECO:0000256" key="3">
    <source>
        <dbReference type="ARBA" id="ARBA00022692"/>
    </source>
</evidence>
<dbReference type="RefSeq" id="WP_149821095.1">
    <property type="nucleotide sequence ID" value="NZ_VUOA01000037.1"/>
</dbReference>
<feature type="transmembrane region" description="Helical" evidence="6">
    <location>
        <begin position="371"/>
        <end position="390"/>
    </location>
</feature>
<evidence type="ECO:0000313" key="9">
    <source>
        <dbReference type="Proteomes" id="UP000323142"/>
    </source>
</evidence>
<name>A0A5B2V9P1_9HYPH</name>
<feature type="transmembrane region" description="Helical" evidence="6">
    <location>
        <begin position="303"/>
        <end position="320"/>
    </location>
</feature>
<dbReference type="Gene3D" id="1.20.1250.20">
    <property type="entry name" value="MFS general substrate transporter like domains"/>
    <property type="match status" value="1"/>
</dbReference>
<reference evidence="8 9" key="1">
    <citation type="submission" date="2019-09" db="EMBL/GenBank/DDBJ databases">
        <title>Salinarimonas rosea gen. nov., sp. nov., a new member of the a-2 subgroup of the Proteobacteria.</title>
        <authorList>
            <person name="Liu J."/>
        </authorList>
    </citation>
    <scope>NUCLEOTIDE SEQUENCE [LARGE SCALE GENOMIC DNA]</scope>
    <source>
        <strain evidence="8 9">BN140002</strain>
    </source>
</reference>
<sequence length="394" mass="40665">MNPSDAQAGSVRRIIIVLAVAGFASTFTTRTADPMVTVIASDLGSQPKTIALLATAFALPYALIQLILGPVGDALGKIRVMRVCLVVLALALVASAFVRNAETLFALRVVCGAAAGGVIPLCLAMLGDRVPMERRQVAISRFLVAVIAAQLLGASVAGILVGWIGWRGVFIVCAGLVFASTGALLTGAVRGGPPTSPFSIPVAIARYRAFLANPRARALFSFVFVEGVAVFGIFPFIATLLEAEKAGGPTEAGLALSAFAIGGLIFSALVAWMLRTLGTRVMLSLGGVVCAAGLLLIGFAHDWRVYAAAMLGIGLGFYMLHNTYQVNVTELNPQARASAVAVHACFFFLGAAAGPVITGLGLAWIGRGPTLAIEAAMVAALGFVSARILTARRA</sequence>
<evidence type="ECO:0000256" key="5">
    <source>
        <dbReference type="ARBA" id="ARBA00023136"/>
    </source>
</evidence>
<dbReference type="AlphaFoldDB" id="A0A5B2V9P1"/>
<feature type="transmembrane region" description="Helical" evidence="6">
    <location>
        <begin position="12"/>
        <end position="29"/>
    </location>
</feature>
<dbReference type="PROSITE" id="PS50850">
    <property type="entry name" value="MFS"/>
    <property type="match status" value="1"/>
</dbReference>
<keyword evidence="9" id="KW-1185">Reference proteome</keyword>
<dbReference type="OrthoDB" id="7930524at2"/>
<evidence type="ECO:0000256" key="6">
    <source>
        <dbReference type="SAM" id="Phobius"/>
    </source>
</evidence>
<dbReference type="PANTHER" id="PTHR43124">
    <property type="entry name" value="PURINE EFFLUX PUMP PBUE"/>
    <property type="match status" value="1"/>
</dbReference>
<dbReference type="PANTHER" id="PTHR43124:SF3">
    <property type="entry name" value="CHLORAMPHENICOL EFFLUX PUMP RV0191"/>
    <property type="match status" value="1"/>
</dbReference>
<dbReference type="InterPro" id="IPR050189">
    <property type="entry name" value="MFS_Efflux_Transporters"/>
</dbReference>
<organism evidence="8 9">
    <name type="scientific">Salinarimonas soli</name>
    <dbReference type="NCBI Taxonomy" id="1638099"/>
    <lineage>
        <taxon>Bacteria</taxon>
        <taxon>Pseudomonadati</taxon>
        <taxon>Pseudomonadota</taxon>
        <taxon>Alphaproteobacteria</taxon>
        <taxon>Hyphomicrobiales</taxon>
        <taxon>Salinarimonadaceae</taxon>
        <taxon>Salinarimonas</taxon>
    </lineage>
</organism>
<evidence type="ECO:0000256" key="1">
    <source>
        <dbReference type="ARBA" id="ARBA00004651"/>
    </source>
</evidence>
<keyword evidence="4 6" id="KW-1133">Transmembrane helix</keyword>
<dbReference type="EMBL" id="VUOA01000037">
    <property type="protein sequence ID" value="KAA2235150.1"/>
    <property type="molecule type" value="Genomic_DNA"/>
</dbReference>
<feature type="transmembrane region" description="Helical" evidence="6">
    <location>
        <begin position="340"/>
        <end position="365"/>
    </location>
</feature>
<dbReference type="InterPro" id="IPR011701">
    <property type="entry name" value="MFS"/>
</dbReference>
<evidence type="ECO:0000313" key="8">
    <source>
        <dbReference type="EMBL" id="KAA2235150.1"/>
    </source>
</evidence>
<feature type="transmembrane region" description="Helical" evidence="6">
    <location>
        <begin position="218"/>
        <end position="241"/>
    </location>
</feature>
<gene>
    <name evidence="8" type="ORF">F0L46_20610</name>
</gene>
<evidence type="ECO:0000259" key="7">
    <source>
        <dbReference type="PROSITE" id="PS50850"/>
    </source>
</evidence>
<feature type="transmembrane region" description="Helical" evidence="6">
    <location>
        <begin position="253"/>
        <end position="274"/>
    </location>
</feature>
<feature type="transmembrane region" description="Helical" evidence="6">
    <location>
        <begin position="104"/>
        <end position="126"/>
    </location>
</feature>
<dbReference type="InterPro" id="IPR036259">
    <property type="entry name" value="MFS_trans_sf"/>
</dbReference>
<keyword evidence="2" id="KW-1003">Cell membrane</keyword>
<comment type="caution">
    <text evidence="8">The sequence shown here is derived from an EMBL/GenBank/DDBJ whole genome shotgun (WGS) entry which is preliminary data.</text>
</comment>
<feature type="transmembrane region" description="Helical" evidence="6">
    <location>
        <begin position="49"/>
        <end position="68"/>
    </location>
</feature>
<keyword evidence="5 6" id="KW-0472">Membrane</keyword>
<feature type="transmembrane region" description="Helical" evidence="6">
    <location>
        <begin position="138"/>
        <end position="163"/>
    </location>
</feature>
<evidence type="ECO:0000256" key="4">
    <source>
        <dbReference type="ARBA" id="ARBA00022989"/>
    </source>
</evidence>
<feature type="transmembrane region" description="Helical" evidence="6">
    <location>
        <begin position="281"/>
        <end position="297"/>
    </location>
</feature>
<dbReference type="Proteomes" id="UP000323142">
    <property type="component" value="Unassembled WGS sequence"/>
</dbReference>
<dbReference type="InterPro" id="IPR020846">
    <property type="entry name" value="MFS_dom"/>
</dbReference>
<proteinExistence type="predicted"/>
<keyword evidence="3 6" id="KW-0812">Transmembrane</keyword>